<sequence>MYNYIVILILLISTLNLNDAVFEIVDLSDPIEQLSYVGDDGFCRIPYRFKVLGWNYPTDVGYCRIWSSSAIIGNYGAVDIFALSEGYNFGYITKVQPNDYGDVWVRGNIYSGVLTTLSLTKYSCVPIPYPLQELVPTDNSRVFRGPINTKNEYTIDLIFNLTKRANFTVYTNPPYYCYHYMKDIQTMTLVCGLNSNPPNYTPDPYIHLTITDTLKNNNYFNISTFLTNDQRTPDVSVQKFYTSDISPKIPYSIRNLYYMVTIENYKDGIFYAGVSDQSGRRDSYIVYGNNIKTVMLHSYEYDISKSIEYSTIYNHQQSLIQDTNSISQYSVISKISNNMTVISDNFYNITSLNLYSFQAQIGYLNKNEATLTVDVWEGPTVQIELSMIGGTYANGIYDFSFLVGIYHMKLKFFTGLTYEILKDKYDEEKPKWVNLRVIPLTGMRMILQGETYDGAFSPIQSIQMGDILVKPHDRTVFDYVTYYDDDGVVSYEIYVDYSRMNLRTRTYYIRDVNLYNNTQDMVYSTTKNFLRYPKVILDQQDYGNPYAGIEISELRFDMNNVDLTFIECKNSLYVNFTNSDREMVIRLILNPRDPYPKVFYGHWNETEELFTVEFVLPTAMYSGPVHYQVYYPDLTFDSLDMDYPLIVRSDYADQMPPLISKIVAFPSGVNQNVQVQTNMSIGWTFTIVDPINGIQSGLIKVTSNLGVFEYTYKFTIDPTSEFNYTVEIPIQSQCTSQTYYISYIELMDKNGYISRFDPGNSTKHHYISPLLYIMNNQTDQLGISIECASHTDTTPPIVTNFETNVNSIDTSRYERDLIVTFTVQDDTSVSRLNLPKCKISAVPLDQYFVQAKFLNGTNTTATFQCSTNLPLGFGSIDTKIIVSLQGYTDIYSNLGGISTIDLINGGWNPVINVTYSKDTPMITDALVHNNNNGIVSIFGRNFINTTSVLVTHQNSSVSTFAPIYVNSLYLVIQGISSSGMVLDLRVKNSNGMVSNAYRVNIVPVKYPIPPPCPGTPVCGGPSNGQCSTTLGCVCIDPWFGVDCLSQIIPITPNISTSSPTLENDYSTTIDTGITVTLKSLVSVRSLVELTFDGTIVNTHNLNEWIYTNTTQLSTPNIQEYSYKSNFTHQGRITNVTVLVQYFLQKTPVSFASAKFDMMPSTMKYKIELSSYSFSSTFNSIQLQMPVSIKMDQEVDTCSNSDSGKINSKSDYLKLQINGYSLYTRLINLGIIDNKVHLITNQFSDDNSSDSSSSESSKIIGINIPYYDHFVQLDPDFSMLFEAVNAGDLPNAICYSLAKGRLTTGQIIGIAIAGVFLIAVIIAFLYVRHLKEQERKHFTFIQEKIKSLMNP</sequence>
<evidence type="ECO:0000259" key="4">
    <source>
        <dbReference type="PROSITE" id="PS01186"/>
    </source>
</evidence>
<keyword evidence="6" id="KW-1185">Reference proteome</keyword>
<evidence type="ECO:0000256" key="2">
    <source>
        <dbReference type="SAM" id="SignalP"/>
    </source>
</evidence>
<gene>
    <name evidence="5" type="ORF">DLAC_08599</name>
</gene>
<dbReference type="InterPro" id="IPR000742">
    <property type="entry name" value="EGF"/>
</dbReference>
<reference evidence="5 6" key="1">
    <citation type="submission" date="2015-12" db="EMBL/GenBank/DDBJ databases">
        <title>Dictyostelia acquired genes for synthesis and detection of signals that induce cell-type specialization by lateral gene transfer from prokaryotes.</title>
        <authorList>
            <person name="Gloeckner G."/>
            <person name="Schaap P."/>
        </authorList>
    </citation>
    <scope>NUCLEOTIDE SEQUENCE [LARGE SCALE GENOMIC DNA]</scope>
    <source>
        <strain evidence="5 6">TK</strain>
    </source>
</reference>
<keyword evidence="1" id="KW-0812">Transmembrane</keyword>
<dbReference type="PROSITE" id="PS01186">
    <property type="entry name" value="EGF_2"/>
    <property type="match status" value="1"/>
</dbReference>
<keyword evidence="1" id="KW-1133">Transmembrane helix</keyword>
<dbReference type="InterPro" id="IPR055463">
    <property type="entry name" value="DUF7035"/>
</dbReference>
<comment type="caution">
    <text evidence="5">The sequence shown here is derived from an EMBL/GenBank/DDBJ whole genome shotgun (WGS) entry which is preliminary data.</text>
</comment>
<dbReference type="Pfam" id="PF23033">
    <property type="entry name" value="DUF7034"/>
    <property type="match status" value="1"/>
</dbReference>
<dbReference type="InterPro" id="IPR055462">
    <property type="entry name" value="DUF7034"/>
</dbReference>
<accession>A0A151Z7T8</accession>
<protein>
    <recommendedName>
        <fullName evidence="3 4">EGF-like domain-containing protein</fullName>
    </recommendedName>
</protein>
<dbReference type="PROSITE" id="PS00022">
    <property type="entry name" value="EGF_1"/>
    <property type="match status" value="1"/>
</dbReference>
<dbReference type="InterPro" id="IPR057709">
    <property type="entry name" value="DUF7949"/>
</dbReference>
<feature type="chain" id="PRO_5007592959" description="EGF-like domain-containing protein" evidence="2">
    <location>
        <begin position="21"/>
        <end position="1350"/>
    </location>
</feature>
<evidence type="ECO:0000259" key="3">
    <source>
        <dbReference type="PROSITE" id="PS00022"/>
    </source>
</evidence>
<organism evidence="5 6">
    <name type="scientific">Tieghemostelium lacteum</name>
    <name type="common">Slime mold</name>
    <name type="synonym">Dictyostelium lacteum</name>
    <dbReference type="NCBI Taxonomy" id="361077"/>
    <lineage>
        <taxon>Eukaryota</taxon>
        <taxon>Amoebozoa</taxon>
        <taxon>Evosea</taxon>
        <taxon>Eumycetozoa</taxon>
        <taxon>Dictyostelia</taxon>
        <taxon>Dictyosteliales</taxon>
        <taxon>Raperosteliaceae</taxon>
        <taxon>Tieghemostelium</taxon>
    </lineage>
</organism>
<feature type="transmembrane region" description="Helical" evidence="1">
    <location>
        <begin position="1306"/>
        <end position="1326"/>
    </location>
</feature>
<keyword evidence="2" id="KW-0732">Signal</keyword>
<feature type="signal peptide" evidence="2">
    <location>
        <begin position="1"/>
        <end position="20"/>
    </location>
</feature>
<dbReference type="Proteomes" id="UP000076078">
    <property type="component" value="Unassembled WGS sequence"/>
</dbReference>
<evidence type="ECO:0000256" key="1">
    <source>
        <dbReference type="SAM" id="Phobius"/>
    </source>
</evidence>
<keyword evidence="1" id="KW-0472">Membrane</keyword>
<evidence type="ECO:0000313" key="5">
    <source>
        <dbReference type="EMBL" id="KYQ90021.1"/>
    </source>
</evidence>
<dbReference type="PANTHER" id="PTHR31378">
    <property type="entry name" value="EGF-LIKE DOMAIN-CONTAINING PROTEIN-RELATED-RELATED"/>
    <property type="match status" value="1"/>
</dbReference>
<dbReference type="Pfam" id="PF25820">
    <property type="entry name" value="DUF7949"/>
    <property type="match status" value="1"/>
</dbReference>
<feature type="domain" description="EGF-like" evidence="3 4">
    <location>
        <begin position="1032"/>
        <end position="1043"/>
    </location>
</feature>
<dbReference type="Pfam" id="PF22933">
    <property type="entry name" value="ComC_SSD"/>
    <property type="match status" value="1"/>
</dbReference>
<evidence type="ECO:0000313" key="6">
    <source>
        <dbReference type="Proteomes" id="UP000076078"/>
    </source>
</evidence>
<dbReference type="PANTHER" id="PTHR31378:SF17">
    <property type="match status" value="1"/>
</dbReference>
<name>A0A151Z7T8_TIELA</name>
<proteinExistence type="predicted"/>
<dbReference type="InterPro" id="IPR054484">
    <property type="entry name" value="ComC_SSD"/>
</dbReference>
<dbReference type="InParanoid" id="A0A151Z7T8"/>
<dbReference type="Pfam" id="PF23034">
    <property type="entry name" value="DUF7035"/>
    <property type="match status" value="1"/>
</dbReference>
<dbReference type="EMBL" id="LODT01000037">
    <property type="protein sequence ID" value="KYQ90021.1"/>
    <property type="molecule type" value="Genomic_DNA"/>
</dbReference>